<organism evidence="1 2">
    <name type="scientific">Eubacterium plexicaudatum ASF492</name>
    <dbReference type="NCBI Taxonomy" id="1235802"/>
    <lineage>
        <taxon>Bacteria</taxon>
        <taxon>Bacillati</taxon>
        <taxon>Bacillota</taxon>
        <taxon>Clostridia</taxon>
        <taxon>Eubacteriales</taxon>
        <taxon>Eubacteriaceae</taxon>
        <taxon>Eubacterium</taxon>
    </lineage>
</organism>
<comment type="caution">
    <text evidence="1">The sequence shown here is derived from an EMBL/GenBank/DDBJ whole genome shotgun (WGS) entry which is preliminary data.</text>
</comment>
<protein>
    <submittedName>
        <fullName evidence="1">Uncharacterized protein</fullName>
    </submittedName>
</protein>
<proteinExistence type="predicted"/>
<dbReference type="EMBL" id="AQFT01000033">
    <property type="protein sequence ID" value="EMZ34690.1"/>
    <property type="molecule type" value="Genomic_DNA"/>
</dbReference>
<gene>
    <name evidence="1" type="ORF">C823_01071</name>
</gene>
<dbReference type="HOGENOM" id="CLU_2142148_0_0_9"/>
<name>N2B8J0_9FIRM</name>
<dbReference type="AlphaFoldDB" id="N2B8J0"/>
<sequence>MDNRYAEWMMNLDAVVEYSIGEASGSEPLFVLECGKKVTARAEAYVRKAIQAGMNKPLTDEKIESFIENEIGELLDCIDDVNHVYFKNGMKLGASLILQLLGAWEDSVAVRK</sequence>
<keyword evidence="2" id="KW-1185">Reference proteome</keyword>
<evidence type="ECO:0000313" key="2">
    <source>
        <dbReference type="Proteomes" id="UP000012589"/>
    </source>
</evidence>
<dbReference type="Proteomes" id="UP000012589">
    <property type="component" value="Unassembled WGS sequence"/>
</dbReference>
<evidence type="ECO:0000313" key="1">
    <source>
        <dbReference type="EMBL" id="EMZ34690.1"/>
    </source>
</evidence>
<reference evidence="1 2" key="1">
    <citation type="journal article" date="2014" name="Genome Announc.">
        <title>Draft genome sequences of the altered schaedler flora, a defined bacterial community from gnotobiotic mice.</title>
        <authorList>
            <person name="Wannemuehler M.J."/>
            <person name="Overstreet A.M."/>
            <person name="Ward D.V."/>
            <person name="Phillips G.J."/>
        </authorList>
    </citation>
    <scope>NUCLEOTIDE SEQUENCE [LARGE SCALE GENOMIC DNA]</scope>
    <source>
        <strain evidence="1 2">ASF492</strain>
    </source>
</reference>
<dbReference type="PATRIC" id="fig|1235802.3.peg.1149"/>
<accession>N2B8J0</accession>